<comment type="catalytic activity">
    <reaction evidence="9 10">
        <text>D-gluconate + ATP = 6-phospho-D-gluconate + ADP + H(+)</text>
        <dbReference type="Rhea" id="RHEA:19433"/>
        <dbReference type="ChEBI" id="CHEBI:15378"/>
        <dbReference type="ChEBI" id="CHEBI:18391"/>
        <dbReference type="ChEBI" id="CHEBI:30616"/>
        <dbReference type="ChEBI" id="CHEBI:58759"/>
        <dbReference type="ChEBI" id="CHEBI:456216"/>
        <dbReference type="EC" id="2.7.1.12"/>
    </reaction>
</comment>
<evidence type="ECO:0000256" key="4">
    <source>
        <dbReference type="ARBA" id="ARBA00022679"/>
    </source>
</evidence>
<comment type="similarity">
    <text evidence="2 10">Belongs to the gluconokinase GntK/GntV family.</text>
</comment>
<evidence type="ECO:0000256" key="3">
    <source>
        <dbReference type="ARBA" id="ARBA00012054"/>
    </source>
</evidence>
<protein>
    <recommendedName>
        <fullName evidence="3 10">Gluconokinase</fullName>
        <ecNumber evidence="3 10">2.7.1.12</ecNumber>
    </recommendedName>
</protein>
<dbReference type="SUPFAM" id="SSF52540">
    <property type="entry name" value="P-loop containing nucleoside triphosphate hydrolases"/>
    <property type="match status" value="1"/>
</dbReference>
<keyword evidence="8" id="KW-0311">Gluconate utilization</keyword>
<dbReference type="HOGENOM" id="CLU_077168_4_0_7"/>
<dbReference type="GO" id="GO:0005737">
    <property type="term" value="C:cytoplasm"/>
    <property type="evidence" value="ECO:0007669"/>
    <property type="project" value="TreeGrafter"/>
</dbReference>
<keyword evidence="4 10" id="KW-0808">Transferase</keyword>
<dbReference type="PANTHER" id="PTHR43442">
    <property type="entry name" value="GLUCONOKINASE-RELATED"/>
    <property type="match status" value="1"/>
</dbReference>
<evidence type="ECO:0000256" key="6">
    <source>
        <dbReference type="ARBA" id="ARBA00022777"/>
    </source>
</evidence>
<dbReference type="CDD" id="cd02021">
    <property type="entry name" value="GntK"/>
    <property type="match status" value="1"/>
</dbReference>
<evidence type="ECO:0000256" key="10">
    <source>
        <dbReference type="RuleBase" id="RU363066"/>
    </source>
</evidence>
<evidence type="ECO:0000256" key="9">
    <source>
        <dbReference type="ARBA" id="ARBA00048090"/>
    </source>
</evidence>
<comment type="pathway">
    <text evidence="1">Carbohydrate acid metabolism.</text>
</comment>
<keyword evidence="12" id="KW-1185">Reference proteome</keyword>
<keyword evidence="6 10" id="KW-0418">Kinase</keyword>
<dbReference type="Proteomes" id="UP000001880">
    <property type="component" value="Chromosome"/>
</dbReference>
<evidence type="ECO:0000256" key="7">
    <source>
        <dbReference type="ARBA" id="ARBA00022840"/>
    </source>
</evidence>
<proteinExistence type="inferred from homology"/>
<organism evidence="11 12">
    <name type="scientific">Haliangium ochraceum (strain DSM 14365 / JCM 11303 / SMP-2)</name>
    <dbReference type="NCBI Taxonomy" id="502025"/>
    <lineage>
        <taxon>Bacteria</taxon>
        <taxon>Pseudomonadati</taxon>
        <taxon>Myxococcota</taxon>
        <taxon>Polyangia</taxon>
        <taxon>Haliangiales</taxon>
        <taxon>Kofleriaceae</taxon>
        <taxon>Haliangium</taxon>
    </lineage>
</organism>
<dbReference type="eggNOG" id="COG3265">
    <property type="taxonomic scope" value="Bacteria"/>
</dbReference>
<dbReference type="Gene3D" id="3.40.50.300">
    <property type="entry name" value="P-loop containing nucleotide triphosphate hydrolases"/>
    <property type="match status" value="1"/>
</dbReference>
<gene>
    <name evidence="11" type="ordered locus">Hoch_1852</name>
</gene>
<evidence type="ECO:0000256" key="8">
    <source>
        <dbReference type="ARBA" id="ARBA00023064"/>
    </source>
</evidence>
<keyword evidence="7 10" id="KW-0067">ATP-binding</keyword>
<dbReference type="NCBIfam" id="TIGR01313">
    <property type="entry name" value="therm_gnt_kin"/>
    <property type="match status" value="1"/>
</dbReference>
<name>D0LYT0_HALO1</name>
<dbReference type="FunFam" id="3.40.50.300:FF:000522">
    <property type="entry name" value="Gluconokinase"/>
    <property type="match status" value="1"/>
</dbReference>
<sequence length="167" mass="18378">MRYTGRVFLVIMGVSGSGKTTVGRRLAESLGWPFYDADDFHSPACVAKMARGEALDDGDRGPWLDRLHALIAESVTAGRDGVLACSALKARYRDHLAGNLDQVCVVFLRADRALLERRLRERRAHFFAPALLDSQLDTLEEPTDALVVSADQPVEALVAEIRDTLGR</sequence>
<dbReference type="InterPro" id="IPR006001">
    <property type="entry name" value="Therm_gnt_kin"/>
</dbReference>
<dbReference type="EMBL" id="CP001804">
    <property type="protein sequence ID" value="ACY14400.1"/>
    <property type="molecule type" value="Genomic_DNA"/>
</dbReference>
<dbReference type="GO" id="GO:0046316">
    <property type="term" value="F:gluconokinase activity"/>
    <property type="evidence" value="ECO:0007669"/>
    <property type="project" value="UniProtKB-EC"/>
</dbReference>
<evidence type="ECO:0000256" key="5">
    <source>
        <dbReference type="ARBA" id="ARBA00022741"/>
    </source>
</evidence>
<dbReference type="KEGG" id="hoh:Hoch_1852"/>
<dbReference type="GO" id="GO:0019521">
    <property type="term" value="P:D-gluconate metabolic process"/>
    <property type="evidence" value="ECO:0007669"/>
    <property type="project" value="UniProtKB-KW"/>
</dbReference>
<dbReference type="GO" id="GO:0005524">
    <property type="term" value="F:ATP binding"/>
    <property type="evidence" value="ECO:0007669"/>
    <property type="project" value="UniProtKB-KW"/>
</dbReference>
<evidence type="ECO:0000313" key="11">
    <source>
        <dbReference type="EMBL" id="ACY14400.1"/>
    </source>
</evidence>
<dbReference type="STRING" id="502025.Hoch_1852"/>
<evidence type="ECO:0000256" key="1">
    <source>
        <dbReference type="ARBA" id="ARBA00004761"/>
    </source>
</evidence>
<keyword evidence="5 10" id="KW-0547">Nucleotide-binding</keyword>
<evidence type="ECO:0000256" key="2">
    <source>
        <dbReference type="ARBA" id="ARBA00008420"/>
    </source>
</evidence>
<reference evidence="11 12" key="1">
    <citation type="journal article" date="2010" name="Stand. Genomic Sci.">
        <title>Complete genome sequence of Haliangium ochraceum type strain (SMP-2).</title>
        <authorList>
            <consortium name="US DOE Joint Genome Institute (JGI-PGF)"/>
            <person name="Ivanova N."/>
            <person name="Daum C."/>
            <person name="Lang E."/>
            <person name="Abt B."/>
            <person name="Kopitz M."/>
            <person name="Saunders E."/>
            <person name="Lapidus A."/>
            <person name="Lucas S."/>
            <person name="Glavina Del Rio T."/>
            <person name="Nolan M."/>
            <person name="Tice H."/>
            <person name="Copeland A."/>
            <person name="Cheng J.F."/>
            <person name="Chen F."/>
            <person name="Bruce D."/>
            <person name="Goodwin L."/>
            <person name="Pitluck S."/>
            <person name="Mavromatis K."/>
            <person name="Pati A."/>
            <person name="Mikhailova N."/>
            <person name="Chen A."/>
            <person name="Palaniappan K."/>
            <person name="Land M."/>
            <person name="Hauser L."/>
            <person name="Chang Y.J."/>
            <person name="Jeffries C.D."/>
            <person name="Detter J.C."/>
            <person name="Brettin T."/>
            <person name="Rohde M."/>
            <person name="Goker M."/>
            <person name="Bristow J."/>
            <person name="Markowitz V."/>
            <person name="Eisen J.A."/>
            <person name="Hugenholtz P."/>
            <person name="Kyrpides N.C."/>
            <person name="Klenk H.P."/>
        </authorList>
    </citation>
    <scope>NUCLEOTIDE SEQUENCE [LARGE SCALE GENOMIC DNA]</scope>
    <source>
        <strain evidence="12">DSM 14365 / CIP 107738 / JCM 11303 / AJ 13395 / SMP-2</strain>
    </source>
</reference>
<dbReference type="PANTHER" id="PTHR43442:SF3">
    <property type="entry name" value="GLUCONOKINASE-RELATED"/>
    <property type="match status" value="1"/>
</dbReference>
<dbReference type="AlphaFoldDB" id="D0LYT0"/>
<dbReference type="EC" id="2.7.1.12" evidence="3 10"/>
<dbReference type="Pfam" id="PF13671">
    <property type="entry name" value="AAA_33"/>
    <property type="match status" value="1"/>
</dbReference>
<accession>D0LYT0</accession>
<dbReference type="InterPro" id="IPR027417">
    <property type="entry name" value="P-loop_NTPase"/>
</dbReference>
<evidence type="ECO:0000313" key="12">
    <source>
        <dbReference type="Proteomes" id="UP000001880"/>
    </source>
</evidence>